<evidence type="ECO:0008006" key="4">
    <source>
        <dbReference type="Google" id="ProtNLM"/>
    </source>
</evidence>
<keyword evidence="1" id="KW-1133">Transmembrane helix</keyword>
<dbReference type="Proteomes" id="UP000466681">
    <property type="component" value="Chromosome"/>
</dbReference>
<organism evidence="2 3">
    <name type="scientific">Mycolicibacterium moriokaense</name>
    <dbReference type="NCBI Taxonomy" id="39691"/>
    <lineage>
        <taxon>Bacteria</taxon>
        <taxon>Bacillati</taxon>
        <taxon>Actinomycetota</taxon>
        <taxon>Actinomycetes</taxon>
        <taxon>Mycobacteriales</taxon>
        <taxon>Mycobacteriaceae</taxon>
        <taxon>Mycolicibacterium</taxon>
    </lineage>
</organism>
<protein>
    <recommendedName>
        <fullName evidence="4">Addiction module protein</fullName>
    </recommendedName>
</protein>
<proteinExistence type="predicted"/>
<accession>A0AAD1HHG6</accession>
<sequence>MSAPGMWQRVERMLLQRGINTYLELALWITLVYIVIGVGYTVFHVELMSELQAALTGTFPIFSDIAALVVMVAAWPYLWVTSFLCGVAGCGLF</sequence>
<evidence type="ECO:0000313" key="2">
    <source>
        <dbReference type="EMBL" id="BBX04994.1"/>
    </source>
</evidence>
<feature type="transmembrane region" description="Helical" evidence="1">
    <location>
        <begin position="21"/>
        <end position="45"/>
    </location>
</feature>
<dbReference type="EMBL" id="AP022560">
    <property type="protein sequence ID" value="BBX04994.1"/>
    <property type="molecule type" value="Genomic_DNA"/>
</dbReference>
<feature type="transmembrane region" description="Helical" evidence="1">
    <location>
        <begin position="65"/>
        <end position="92"/>
    </location>
</feature>
<dbReference type="KEGG" id="mmor:MMOR_59300"/>
<keyword evidence="1" id="KW-0812">Transmembrane</keyword>
<gene>
    <name evidence="2" type="ORF">MMOR_59300</name>
</gene>
<dbReference type="RefSeq" id="WP_234810233.1">
    <property type="nucleotide sequence ID" value="NZ_AP022560.1"/>
</dbReference>
<name>A0AAD1HHG6_9MYCO</name>
<evidence type="ECO:0000313" key="3">
    <source>
        <dbReference type="Proteomes" id="UP000466681"/>
    </source>
</evidence>
<keyword evidence="3" id="KW-1185">Reference proteome</keyword>
<evidence type="ECO:0000256" key="1">
    <source>
        <dbReference type="SAM" id="Phobius"/>
    </source>
</evidence>
<reference evidence="2 3" key="1">
    <citation type="journal article" date="2019" name="Emerg. Microbes Infect.">
        <title>Comprehensive subspecies identification of 175 nontuberculous mycobacteria species based on 7547 genomic profiles.</title>
        <authorList>
            <person name="Matsumoto Y."/>
            <person name="Kinjo T."/>
            <person name="Motooka D."/>
            <person name="Nabeya D."/>
            <person name="Jung N."/>
            <person name="Uechi K."/>
            <person name="Horii T."/>
            <person name="Iida T."/>
            <person name="Fujita J."/>
            <person name="Nakamura S."/>
        </authorList>
    </citation>
    <scope>NUCLEOTIDE SEQUENCE [LARGE SCALE GENOMIC DNA]</scope>
    <source>
        <strain evidence="2 3">JCM 6375</strain>
    </source>
</reference>
<dbReference type="AlphaFoldDB" id="A0AAD1HHG6"/>
<keyword evidence="1" id="KW-0472">Membrane</keyword>